<dbReference type="KEGG" id="nall:PP769_16540"/>
<dbReference type="PROSITE" id="PS51257">
    <property type="entry name" value="PROKAR_LIPOPROTEIN"/>
    <property type="match status" value="1"/>
</dbReference>
<name>A0AA96GET2_9BACT</name>
<evidence type="ECO:0000313" key="1">
    <source>
        <dbReference type="EMBL" id="WNM57558.1"/>
    </source>
</evidence>
<dbReference type="RefSeq" id="WP_312642160.1">
    <property type="nucleotide sequence ID" value="NZ_CP116967.1"/>
</dbReference>
<reference evidence="1 2" key="1">
    <citation type="submission" date="2023-01" db="EMBL/GenBank/DDBJ databases">
        <title>Cultivation and genomic characterization of new, ubiquitous marine nitrite-oxidizing bacteria from the Nitrospirales.</title>
        <authorList>
            <person name="Mueller A.J."/>
            <person name="Daebeler A."/>
            <person name="Herbold C.W."/>
            <person name="Kirkegaard R.H."/>
            <person name="Daims H."/>
        </authorList>
    </citation>
    <scope>NUCLEOTIDE SEQUENCE [LARGE SCALE GENOMIC DNA]</scope>
    <source>
        <strain evidence="1 2">VA</strain>
    </source>
</reference>
<sequence length="193" mass="20845">MDCLKRPTAFFALCLTGIWVIMTGCTSVDIIRFTNQTFPPKKSVLDVEVMALEPKCPHIAIAQLSVQDSAVSYEDEEGAILKKAADLGADAVVLHRGTKRTVATPAYGGYAYNYGYPGWGYASYGMVGYGGYGTTGYTIGGFGYSPYGMGTPMMYDTTVRSLSGIAIRYQDGPRCVPGKPESRQIHSSFPLQS</sequence>
<dbReference type="Proteomes" id="UP001302719">
    <property type="component" value="Chromosome"/>
</dbReference>
<accession>A0AA96GET2</accession>
<gene>
    <name evidence="1" type="ORF">PP769_16540</name>
</gene>
<protein>
    <submittedName>
        <fullName evidence="1">Uncharacterized protein</fullName>
    </submittedName>
</protein>
<evidence type="ECO:0000313" key="2">
    <source>
        <dbReference type="Proteomes" id="UP001302719"/>
    </source>
</evidence>
<proteinExistence type="predicted"/>
<keyword evidence="2" id="KW-1185">Reference proteome</keyword>
<dbReference type="AlphaFoldDB" id="A0AA96GET2"/>
<dbReference type="EMBL" id="CP116967">
    <property type="protein sequence ID" value="WNM57558.1"/>
    <property type="molecule type" value="Genomic_DNA"/>
</dbReference>
<organism evidence="1 2">
    <name type="scientific">Candidatus Nitrospira allomarina</name>
    <dbReference type="NCBI Taxonomy" id="3020900"/>
    <lineage>
        <taxon>Bacteria</taxon>
        <taxon>Pseudomonadati</taxon>
        <taxon>Nitrospirota</taxon>
        <taxon>Nitrospiria</taxon>
        <taxon>Nitrospirales</taxon>
        <taxon>Nitrospiraceae</taxon>
        <taxon>Nitrospira</taxon>
    </lineage>
</organism>